<dbReference type="SUPFAM" id="SSF48264">
    <property type="entry name" value="Cytochrome P450"/>
    <property type="match status" value="1"/>
</dbReference>
<dbReference type="EMBL" id="UYYB01111704">
    <property type="protein sequence ID" value="VDM81183.1"/>
    <property type="molecule type" value="Genomic_DNA"/>
</dbReference>
<dbReference type="Pfam" id="PF00067">
    <property type="entry name" value="p450"/>
    <property type="match status" value="1"/>
</dbReference>
<dbReference type="GO" id="GO:0005506">
    <property type="term" value="F:iron ion binding"/>
    <property type="evidence" value="ECO:0007669"/>
    <property type="project" value="InterPro"/>
</dbReference>
<proteinExistence type="inferred from homology"/>
<evidence type="ECO:0008006" key="7">
    <source>
        <dbReference type="Google" id="ProtNLM"/>
    </source>
</evidence>
<dbReference type="Gene3D" id="1.10.630.10">
    <property type="entry name" value="Cytochrome P450"/>
    <property type="match status" value="1"/>
</dbReference>
<keyword evidence="2" id="KW-0479">Metal-binding</keyword>
<dbReference type="InterPro" id="IPR036396">
    <property type="entry name" value="Cyt_P450_sf"/>
</dbReference>
<evidence type="ECO:0000256" key="1">
    <source>
        <dbReference type="ARBA" id="ARBA00010617"/>
    </source>
</evidence>
<keyword evidence="4" id="KW-0503">Monooxygenase</keyword>
<comment type="similarity">
    <text evidence="1">Belongs to the cytochrome P450 family.</text>
</comment>
<keyword evidence="3" id="KW-0408">Iron</keyword>
<evidence type="ECO:0000256" key="4">
    <source>
        <dbReference type="ARBA" id="ARBA00023033"/>
    </source>
</evidence>
<keyword evidence="4" id="KW-0560">Oxidoreductase</keyword>
<evidence type="ECO:0000313" key="6">
    <source>
        <dbReference type="Proteomes" id="UP000270094"/>
    </source>
</evidence>
<keyword evidence="6" id="KW-1185">Reference proteome</keyword>
<dbReference type="InterPro" id="IPR050182">
    <property type="entry name" value="Cytochrome_P450_fam2"/>
</dbReference>
<dbReference type="GO" id="GO:0006805">
    <property type="term" value="P:xenobiotic metabolic process"/>
    <property type="evidence" value="ECO:0007669"/>
    <property type="project" value="TreeGrafter"/>
</dbReference>
<name>A0A3P7JKB6_STRVU</name>
<dbReference type="GO" id="GO:0016712">
    <property type="term" value="F:oxidoreductase activity, acting on paired donors, with incorporation or reduction of molecular oxygen, reduced flavin or flavoprotein as one donor, and incorporation of one atom of oxygen"/>
    <property type="evidence" value="ECO:0007669"/>
    <property type="project" value="TreeGrafter"/>
</dbReference>
<protein>
    <recommendedName>
        <fullName evidence="7">Cytochrome P450</fullName>
    </recommendedName>
</protein>
<evidence type="ECO:0000256" key="3">
    <source>
        <dbReference type="ARBA" id="ARBA00023004"/>
    </source>
</evidence>
<gene>
    <name evidence="5" type="ORF">SVUK_LOCUS16181</name>
</gene>
<dbReference type="AlphaFoldDB" id="A0A3P7JKB6"/>
<dbReference type="GO" id="GO:0020037">
    <property type="term" value="F:heme binding"/>
    <property type="evidence" value="ECO:0007669"/>
    <property type="project" value="InterPro"/>
</dbReference>
<accession>A0A3P7JKB6</accession>
<dbReference type="PRINTS" id="PR00463">
    <property type="entry name" value="EP450I"/>
</dbReference>
<evidence type="ECO:0000313" key="5">
    <source>
        <dbReference type="EMBL" id="VDM81183.1"/>
    </source>
</evidence>
<dbReference type="PANTHER" id="PTHR24300">
    <property type="entry name" value="CYTOCHROME P450 508A4-RELATED"/>
    <property type="match status" value="1"/>
</dbReference>
<dbReference type="GO" id="GO:0006082">
    <property type="term" value="P:organic acid metabolic process"/>
    <property type="evidence" value="ECO:0007669"/>
    <property type="project" value="TreeGrafter"/>
</dbReference>
<feature type="non-terminal residue" evidence="5">
    <location>
        <position position="1"/>
    </location>
</feature>
<dbReference type="PANTHER" id="PTHR24300:SF369">
    <property type="entry name" value="CYTOCHROME P450 FAMILY"/>
    <property type="match status" value="1"/>
</dbReference>
<dbReference type="Proteomes" id="UP000270094">
    <property type="component" value="Unassembled WGS sequence"/>
</dbReference>
<sequence>PTPLPIIGNLFTLYFYEPGYEAFRIWSRQYGRCFTFWMLNRPTVVVTNYELIKETLVKNGAAYTGRMEVPHSRASRGGDYGVTETTGELWQQQRRFMLHVFREFGMGKNLMEERVSAFWY</sequence>
<dbReference type="InterPro" id="IPR002401">
    <property type="entry name" value="Cyt_P450_E_grp-I"/>
</dbReference>
<dbReference type="OrthoDB" id="5857440at2759"/>
<dbReference type="InterPro" id="IPR001128">
    <property type="entry name" value="Cyt_P450"/>
</dbReference>
<evidence type="ECO:0000256" key="2">
    <source>
        <dbReference type="ARBA" id="ARBA00022723"/>
    </source>
</evidence>
<organism evidence="5 6">
    <name type="scientific">Strongylus vulgaris</name>
    <name type="common">Blood worm</name>
    <dbReference type="NCBI Taxonomy" id="40348"/>
    <lineage>
        <taxon>Eukaryota</taxon>
        <taxon>Metazoa</taxon>
        <taxon>Ecdysozoa</taxon>
        <taxon>Nematoda</taxon>
        <taxon>Chromadorea</taxon>
        <taxon>Rhabditida</taxon>
        <taxon>Rhabditina</taxon>
        <taxon>Rhabditomorpha</taxon>
        <taxon>Strongyloidea</taxon>
        <taxon>Strongylidae</taxon>
        <taxon>Strongylus</taxon>
    </lineage>
</organism>
<dbReference type="GO" id="GO:0005737">
    <property type="term" value="C:cytoplasm"/>
    <property type="evidence" value="ECO:0007669"/>
    <property type="project" value="TreeGrafter"/>
</dbReference>
<reference evidence="5 6" key="1">
    <citation type="submission" date="2018-11" db="EMBL/GenBank/DDBJ databases">
        <authorList>
            <consortium name="Pathogen Informatics"/>
        </authorList>
    </citation>
    <scope>NUCLEOTIDE SEQUENCE [LARGE SCALE GENOMIC DNA]</scope>
</reference>